<dbReference type="PRINTS" id="PR00463">
    <property type="entry name" value="EP450I"/>
</dbReference>
<protein>
    <submittedName>
        <fullName evidence="11">Cytochrome P450 monooxygenase 42</fullName>
    </submittedName>
</protein>
<keyword evidence="4 8" id="KW-0479">Metal-binding</keyword>
<gene>
    <name evidence="11" type="primary">cyp42</name>
    <name evidence="11" type="ORF">HETIRDRAFT_64773</name>
</gene>
<dbReference type="GO" id="GO:0020037">
    <property type="term" value="F:heme binding"/>
    <property type="evidence" value="ECO:0007669"/>
    <property type="project" value="InterPro"/>
</dbReference>
<dbReference type="HOGENOM" id="CLU_001570_27_0_1"/>
<dbReference type="PROSITE" id="PS00086">
    <property type="entry name" value="CYTOCHROME_P450"/>
    <property type="match status" value="1"/>
</dbReference>
<dbReference type="PANTHER" id="PTHR24287">
    <property type="entry name" value="P450, PUTATIVE (EUROFUNG)-RELATED"/>
    <property type="match status" value="1"/>
</dbReference>
<dbReference type="GO" id="GO:0005506">
    <property type="term" value="F:iron ion binding"/>
    <property type="evidence" value="ECO:0007669"/>
    <property type="project" value="InterPro"/>
</dbReference>
<dbReference type="Gene3D" id="1.10.630.10">
    <property type="entry name" value="Cytochrome P450"/>
    <property type="match status" value="1"/>
</dbReference>
<proteinExistence type="inferred from homology"/>
<comment type="cofactor">
    <cofactor evidence="1 8">
        <name>heme</name>
        <dbReference type="ChEBI" id="CHEBI:30413"/>
    </cofactor>
</comment>
<dbReference type="PRINTS" id="PR00385">
    <property type="entry name" value="P450"/>
</dbReference>
<keyword evidence="5 9" id="KW-0560">Oxidoreductase</keyword>
<dbReference type="GO" id="GO:0004497">
    <property type="term" value="F:monooxygenase activity"/>
    <property type="evidence" value="ECO:0007669"/>
    <property type="project" value="UniProtKB-KW"/>
</dbReference>
<evidence type="ECO:0000256" key="9">
    <source>
        <dbReference type="RuleBase" id="RU000461"/>
    </source>
</evidence>
<evidence type="ECO:0000256" key="8">
    <source>
        <dbReference type="PIRSR" id="PIRSR602401-1"/>
    </source>
</evidence>
<dbReference type="GO" id="GO:0016705">
    <property type="term" value="F:oxidoreductase activity, acting on paired donors, with incorporation or reduction of molecular oxygen"/>
    <property type="evidence" value="ECO:0007669"/>
    <property type="project" value="InterPro"/>
</dbReference>
<dbReference type="Pfam" id="PF00067">
    <property type="entry name" value="p450"/>
    <property type="match status" value="1"/>
</dbReference>
<sequence>MHPDYYRVRILADAARTLLLPQVLLLAVLRLTHVTPGIFLKILLHVASVPVISVLRFWYKSYANHKAAESLGAAPIPCIKGKWPGNLDIALGLVRSLKQDYVLQYMSDLFDQYGSETLNTRILWNDQIITISESNIKFMLTGAGFECFHKGPYWNERFERFLGNGIFNRDAEEWHAHRQIARPWFAKDRISDLNLFDRHASTTMAHVSKFSSLEEAFDVQDLLARFTIDTAAEFLFGTALNTLHAALPVAGKTKMGPKGSAIDDEFGTFAWAFEDVQVKISQRTRIGSMWPVFELFKDKTTESNAIIHGWLKPIVEKALREKAEAKTAGGRKEGEKTFLSHLADSTDDSDTIRFQVINMLLAGRDTTSSLLTFVIYFLCMHPDVTKQLRSEIIGEYGRDGRPTIESMRSLKYLRAVLNETLRLFPPVPLNLRNSDDNPHAFPASPTGVTPKYYVPPRTQVLYSTLLVQRKRSLWGDDADVFKPSRWLDPAHIKLVTSNPFMFTPFHAGPRVCLGQNFAYNEMSFFLIRLLQKFSGFQLASDAQPAESQPPARWQGGKGRQAYERTWPASSVTAYVKGGLWVRAEAASDDESMSD</sequence>
<dbReference type="InterPro" id="IPR047146">
    <property type="entry name" value="Cyt_P450_E_CYP52_fungi"/>
</dbReference>
<evidence type="ECO:0000256" key="1">
    <source>
        <dbReference type="ARBA" id="ARBA00001971"/>
    </source>
</evidence>
<evidence type="ECO:0000256" key="7">
    <source>
        <dbReference type="ARBA" id="ARBA00023033"/>
    </source>
</evidence>
<evidence type="ECO:0000256" key="10">
    <source>
        <dbReference type="SAM" id="MobiDB-lite"/>
    </source>
</evidence>
<evidence type="ECO:0000256" key="3">
    <source>
        <dbReference type="ARBA" id="ARBA00022617"/>
    </source>
</evidence>
<keyword evidence="12" id="KW-1185">Reference proteome</keyword>
<evidence type="ECO:0000313" key="12">
    <source>
        <dbReference type="Proteomes" id="UP000030671"/>
    </source>
</evidence>
<dbReference type="PANTHER" id="PTHR24287:SF1">
    <property type="entry name" value="P450, PUTATIVE (EUROFUNG)-RELATED"/>
    <property type="match status" value="1"/>
</dbReference>
<dbReference type="InterPro" id="IPR002401">
    <property type="entry name" value="Cyt_P450_E_grp-I"/>
</dbReference>
<feature type="binding site" description="axial binding residue" evidence="8">
    <location>
        <position position="512"/>
    </location>
    <ligand>
        <name>heme</name>
        <dbReference type="ChEBI" id="CHEBI:30413"/>
    </ligand>
    <ligandPart>
        <name>Fe</name>
        <dbReference type="ChEBI" id="CHEBI:18248"/>
    </ligandPart>
</feature>
<dbReference type="InterPro" id="IPR017972">
    <property type="entry name" value="Cyt_P450_CS"/>
</dbReference>
<dbReference type="InterPro" id="IPR036396">
    <property type="entry name" value="Cyt_P450_sf"/>
</dbReference>
<dbReference type="InterPro" id="IPR001128">
    <property type="entry name" value="Cyt_P450"/>
</dbReference>
<keyword evidence="7 9" id="KW-0503">Monooxygenase</keyword>
<accession>W4K6R9</accession>
<evidence type="ECO:0000313" key="11">
    <source>
        <dbReference type="EMBL" id="ETW81439.1"/>
    </source>
</evidence>
<dbReference type="AlphaFoldDB" id="W4K6R9"/>
<dbReference type="InParanoid" id="W4K6R9"/>
<dbReference type="STRING" id="747525.W4K6R9"/>
<evidence type="ECO:0000256" key="5">
    <source>
        <dbReference type="ARBA" id="ARBA00023002"/>
    </source>
</evidence>
<evidence type="ECO:0000256" key="2">
    <source>
        <dbReference type="ARBA" id="ARBA00010617"/>
    </source>
</evidence>
<feature type="region of interest" description="Disordered" evidence="10">
    <location>
        <begin position="541"/>
        <end position="561"/>
    </location>
</feature>
<name>W4K6R9_HETIT</name>
<keyword evidence="3 8" id="KW-0349">Heme</keyword>
<dbReference type="Proteomes" id="UP000030671">
    <property type="component" value="Unassembled WGS sequence"/>
</dbReference>
<dbReference type="EMBL" id="KI925458">
    <property type="protein sequence ID" value="ETW81439.1"/>
    <property type="molecule type" value="Genomic_DNA"/>
</dbReference>
<reference evidence="11 12" key="1">
    <citation type="journal article" date="2012" name="New Phytol.">
        <title>Insight into trade-off between wood decay and parasitism from the genome of a fungal forest pathogen.</title>
        <authorList>
            <person name="Olson A."/>
            <person name="Aerts A."/>
            <person name="Asiegbu F."/>
            <person name="Belbahri L."/>
            <person name="Bouzid O."/>
            <person name="Broberg A."/>
            <person name="Canback B."/>
            <person name="Coutinho P.M."/>
            <person name="Cullen D."/>
            <person name="Dalman K."/>
            <person name="Deflorio G."/>
            <person name="van Diepen L.T."/>
            <person name="Dunand C."/>
            <person name="Duplessis S."/>
            <person name="Durling M."/>
            <person name="Gonthier P."/>
            <person name="Grimwood J."/>
            <person name="Fossdal C.G."/>
            <person name="Hansson D."/>
            <person name="Henrissat B."/>
            <person name="Hietala A."/>
            <person name="Himmelstrand K."/>
            <person name="Hoffmeister D."/>
            <person name="Hogberg N."/>
            <person name="James T.Y."/>
            <person name="Karlsson M."/>
            <person name="Kohler A."/>
            <person name="Kues U."/>
            <person name="Lee Y.H."/>
            <person name="Lin Y.C."/>
            <person name="Lind M."/>
            <person name="Lindquist E."/>
            <person name="Lombard V."/>
            <person name="Lucas S."/>
            <person name="Lunden K."/>
            <person name="Morin E."/>
            <person name="Murat C."/>
            <person name="Park J."/>
            <person name="Raffaello T."/>
            <person name="Rouze P."/>
            <person name="Salamov A."/>
            <person name="Schmutz J."/>
            <person name="Solheim H."/>
            <person name="Stahlberg J."/>
            <person name="Velez H."/>
            <person name="de Vries R.P."/>
            <person name="Wiebenga A."/>
            <person name="Woodward S."/>
            <person name="Yakovlev I."/>
            <person name="Garbelotto M."/>
            <person name="Martin F."/>
            <person name="Grigoriev I.V."/>
            <person name="Stenlid J."/>
        </authorList>
    </citation>
    <scope>NUCLEOTIDE SEQUENCE [LARGE SCALE GENOMIC DNA]</scope>
    <source>
        <strain evidence="11 12">TC 32-1</strain>
    </source>
</reference>
<dbReference type="RefSeq" id="XP_009545888.1">
    <property type="nucleotide sequence ID" value="XM_009547593.1"/>
</dbReference>
<comment type="similarity">
    <text evidence="2 9">Belongs to the cytochrome P450 family.</text>
</comment>
<organism evidence="11 12">
    <name type="scientific">Heterobasidion irregulare (strain TC 32-1)</name>
    <dbReference type="NCBI Taxonomy" id="747525"/>
    <lineage>
        <taxon>Eukaryota</taxon>
        <taxon>Fungi</taxon>
        <taxon>Dikarya</taxon>
        <taxon>Basidiomycota</taxon>
        <taxon>Agaricomycotina</taxon>
        <taxon>Agaricomycetes</taxon>
        <taxon>Russulales</taxon>
        <taxon>Bondarzewiaceae</taxon>
        <taxon>Heterobasidion</taxon>
        <taxon>Heterobasidion annosum species complex</taxon>
    </lineage>
</organism>
<keyword evidence="6 8" id="KW-0408">Iron</keyword>
<dbReference type="KEGG" id="hir:HETIRDRAFT_64773"/>
<dbReference type="OrthoDB" id="1470350at2759"/>
<dbReference type="GeneID" id="20678700"/>
<evidence type="ECO:0000256" key="6">
    <source>
        <dbReference type="ARBA" id="ARBA00023004"/>
    </source>
</evidence>
<dbReference type="SUPFAM" id="SSF48264">
    <property type="entry name" value="Cytochrome P450"/>
    <property type="match status" value="1"/>
</dbReference>
<dbReference type="eggNOG" id="KOG0157">
    <property type="taxonomic scope" value="Eukaryota"/>
</dbReference>
<evidence type="ECO:0000256" key="4">
    <source>
        <dbReference type="ARBA" id="ARBA00022723"/>
    </source>
</evidence>